<keyword evidence="10 12" id="KW-1133">Transmembrane helix</keyword>
<comment type="pathway">
    <text evidence="2">Protein modification; protein glycosylation.</text>
</comment>
<dbReference type="Proteomes" id="UP000663844">
    <property type="component" value="Unassembled WGS sequence"/>
</dbReference>
<dbReference type="InterPro" id="IPR026050">
    <property type="entry name" value="C1GALT1/C1GALT1_chp1"/>
</dbReference>
<evidence type="ECO:0000256" key="2">
    <source>
        <dbReference type="ARBA" id="ARBA00004922"/>
    </source>
</evidence>
<dbReference type="Gene3D" id="1.20.1070.10">
    <property type="entry name" value="Rhodopsin 7-helix transmembrane proteins"/>
    <property type="match status" value="1"/>
</dbReference>
<gene>
    <name evidence="14" type="ORF">OXD698_LOCUS32475</name>
</gene>
<feature type="transmembrane region" description="Helical" evidence="12">
    <location>
        <begin position="174"/>
        <end position="198"/>
    </location>
</feature>
<feature type="transmembrane region" description="Helical" evidence="12">
    <location>
        <begin position="93"/>
        <end position="114"/>
    </location>
</feature>
<evidence type="ECO:0000256" key="4">
    <source>
        <dbReference type="ARBA" id="ARBA00012557"/>
    </source>
</evidence>
<evidence type="ECO:0000256" key="3">
    <source>
        <dbReference type="ARBA" id="ARBA00006462"/>
    </source>
</evidence>
<dbReference type="InterPro" id="IPR003378">
    <property type="entry name" value="Fringe-like_glycosylTrfase"/>
</dbReference>
<dbReference type="Gene3D" id="3.90.550.50">
    <property type="match status" value="1"/>
</dbReference>
<feature type="transmembrane region" description="Helical" evidence="12">
    <location>
        <begin position="219"/>
        <end position="245"/>
    </location>
</feature>
<evidence type="ECO:0000256" key="12">
    <source>
        <dbReference type="SAM" id="Phobius"/>
    </source>
</evidence>
<feature type="transmembrane region" description="Helical" evidence="12">
    <location>
        <begin position="344"/>
        <end position="363"/>
    </location>
</feature>
<evidence type="ECO:0000256" key="11">
    <source>
        <dbReference type="ARBA" id="ARBA00023136"/>
    </source>
</evidence>
<reference evidence="14" key="1">
    <citation type="submission" date="2021-02" db="EMBL/GenBank/DDBJ databases">
        <authorList>
            <person name="Nowell W R."/>
        </authorList>
    </citation>
    <scope>NUCLEOTIDE SEQUENCE</scope>
</reference>
<evidence type="ECO:0000256" key="6">
    <source>
        <dbReference type="ARBA" id="ARBA00022679"/>
    </source>
</evidence>
<feature type="domain" description="G-protein coupled receptors family 1 profile" evidence="13">
    <location>
        <begin position="33"/>
        <end position="280"/>
    </location>
</feature>
<keyword evidence="9" id="KW-0735">Signal-anchor</keyword>
<dbReference type="Pfam" id="PF02434">
    <property type="entry name" value="Fringe"/>
    <property type="match status" value="1"/>
</dbReference>
<evidence type="ECO:0000256" key="10">
    <source>
        <dbReference type="ARBA" id="ARBA00022989"/>
    </source>
</evidence>
<dbReference type="SUPFAM" id="SSF81321">
    <property type="entry name" value="Family A G protein-coupled receptor-like"/>
    <property type="match status" value="1"/>
</dbReference>
<feature type="transmembrane region" description="Helical" evidence="12">
    <location>
        <begin position="53"/>
        <end position="73"/>
    </location>
</feature>
<dbReference type="GO" id="GO:0016263">
    <property type="term" value="F:glycoprotein-N-acetylgalactosamine 3-beta-galactosyltransferase activity"/>
    <property type="evidence" value="ECO:0007669"/>
    <property type="project" value="UniProtKB-EC"/>
</dbReference>
<feature type="non-terminal residue" evidence="14">
    <location>
        <position position="1"/>
    </location>
</feature>
<keyword evidence="5" id="KW-0328">Glycosyltransferase</keyword>
<dbReference type="PANTHER" id="PTHR23033:SF14">
    <property type="entry name" value="GLYCOPROTEIN-N-ACETYLGALACTOSAMINE 3-BETA-GALACTOSYLTRANSFERASE 1-RELATED"/>
    <property type="match status" value="1"/>
</dbReference>
<dbReference type="PANTHER" id="PTHR23033">
    <property type="entry name" value="BETA1,3-GALACTOSYLTRANSFERASE"/>
    <property type="match status" value="1"/>
</dbReference>
<keyword evidence="7 12" id="KW-0812">Transmembrane</keyword>
<comment type="subcellular location">
    <subcellularLocation>
        <location evidence="1">Membrane</location>
        <topology evidence="1">Single-pass type II membrane protein</topology>
    </subcellularLocation>
</comment>
<dbReference type="PROSITE" id="PS50262">
    <property type="entry name" value="G_PROTEIN_RECEP_F1_2"/>
    <property type="match status" value="1"/>
</dbReference>
<evidence type="ECO:0000256" key="8">
    <source>
        <dbReference type="ARBA" id="ARBA00022741"/>
    </source>
</evidence>
<accession>A0A819RWJ7</accession>
<keyword evidence="8" id="KW-0547">Nucleotide-binding</keyword>
<comment type="caution">
    <text evidence="14">The sequence shown here is derived from an EMBL/GenBank/DDBJ whole genome shotgun (WGS) entry which is preliminary data.</text>
</comment>
<name>A0A819RWJ7_9BILA</name>
<feature type="transmembrane region" description="Helical" evidence="12">
    <location>
        <begin position="134"/>
        <end position="154"/>
    </location>
</feature>
<keyword evidence="6" id="KW-0808">Transferase</keyword>
<sequence length="659" mass="76188">MDTSNSIEDALNFASEQISIYFGLSILILGVIGGILNLIVFTTLKTFRETTCAFYLTVVSSVNIGQLIISLFIRILSDGFNTDIRKISWVCKIHIYMASVFALIAMTVMCFATIDQYISMTKYRRFSNLQLAHYGVISTCFIWSIYTISFLIFWDSSSGVCTINNLSFSIYSSRFHFPILLGFLPISIMITFSILAFHSARTLISRQMNIVRLSRDRQLTAMTLVHVMFIIITTIPYVVFFVYLLNQHNTNPEQTARNNLIFTIVLLISYSTYSGSFYIYCCVSERFRRQLVYVLMKVCINRWQQWINNRNHNRIMPTMEMILDTHAIRPRGTFLEIMIFETRLVSVGLALTCLILITTFYVGSHTNISYIEFQNIKLRNVRIHSELLSPRILCLIITAPKYFLDRVKAVNATWGPRCDRYFFITEYIPQNMTLEQINFAQQIPIAPIQNITPGYDHLTQKSTLAFLFAYKKYFNDFDWFVKADDDTYLIVENLKAFLSQQNTSEPVTFGYNYKVHAQRGMHAGGASYALSRESLRRFYEAHKDPNSTCRADGGAEDIEIAKCLRTKDVYPGQSLDKQNRELFHPLKYIDHFFGDIVTSFKEMTEHPLQSGDNCCGDKTISFHYVVPSLLTKLDNVTTPMKYYNNVNLIDYLYFMNVSE</sequence>
<evidence type="ECO:0000256" key="9">
    <source>
        <dbReference type="ARBA" id="ARBA00022968"/>
    </source>
</evidence>
<dbReference type="EMBL" id="CAJOAZ010004235">
    <property type="protein sequence ID" value="CAF4050291.1"/>
    <property type="molecule type" value="Genomic_DNA"/>
</dbReference>
<dbReference type="EC" id="2.4.1.122" evidence="4"/>
<protein>
    <recommendedName>
        <fullName evidence="4">N-acetylgalactosaminide beta-1,3-galactosyltransferase</fullName>
        <ecNumber evidence="4">2.4.1.122</ecNumber>
    </recommendedName>
</protein>
<comment type="similarity">
    <text evidence="3">Belongs to the glycosyltransferase 31 family. Beta3-Gal-T subfamily.</text>
</comment>
<dbReference type="GO" id="GO:0016020">
    <property type="term" value="C:membrane"/>
    <property type="evidence" value="ECO:0007669"/>
    <property type="project" value="UniProtKB-SubCell"/>
</dbReference>
<evidence type="ECO:0000256" key="5">
    <source>
        <dbReference type="ARBA" id="ARBA00022676"/>
    </source>
</evidence>
<dbReference type="GO" id="GO:0000166">
    <property type="term" value="F:nucleotide binding"/>
    <property type="evidence" value="ECO:0007669"/>
    <property type="project" value="UniProtKB-KW"/>
</dbReference>
<evidence type="ECO:0000313" key="14">
    <source>
        <dbReference type="EMBL" id="CAF4050291.1"/>
    </source>
</evidence>
<feature type="transmembrane region" description="Helical" evidence="12">
    <location>
        <begin position="20"/>
        <end position="41"/>
    </location>
</feature>
<proteinExistence type="inferred from homology"/>
<feature type="transmembrane region" description="Helical" evidence="12">
    <location>
        <begin position="260"/>
        <end position="281"/>
    </location>
</feature>
<evidence type="ECO:0000259" key="13">
    <source>
        <dbReference type="PROSITE" id="PS50262"/>
    </source>
</evidence>
<keyword evidence="11 12" id="KW-0472">Membrane</keyword>
<dbReference type="AlphaFoldDB" id="A0A819RWJ7"/>
<dbReference type="InterPro" id="IPR017452">
    <property type="entry name" value="GPCR_Rhodpsn_7TM"/>
</dbReference>
<evidence type="ECO:0000256" key="1">
    <source>
        <dbReference type="ARBA" id="ARBA00004606"/>
    </source>
</evidence>
<evidence type="ECO:0000313" key="15">
    <source>
        <dbReference type="Proteomes" id="UP000663844"/>
    </source>
</evidence>
<evidence type="ECO:0000256" key="7">
    <source>
        <dbReference type="ARBA" id="ARBA00022692"/>
    </source>
</evidence>
<organism evidence="14 15">
    <name type="scientific">Adineta steineri</name>
    <dbReference type="NCBI Taxonomy" id="433720"/>
    <lineage>
        <taxon>Eukaryota</taxon>
        <taxon>Metazoa</taxon>
        <taxon>Spiralia</taxon>
        <taxon>Gnathifera</taxon>
        <taxon>Rotifera</taxon>
        <taxon>Eurotatoria</taxon>
        <taxon>Bdelloidea</taxon>
        <taxon>Adinetida</taxon>
        <taxon>Adinetidae</taxon>
        <taxon>Adineta</taxon>
    </lineage>
</organism>